<proteinExistence type="inferred from homology"/>
<evidence type="ECO:0000256" key="10">
    <source>
        <dbReference type="ARBA" id="ARBA00023224"/>
    </source>
</evidence>
<keyword evidence="8 11" id="KW-0472">Membrane</keyword>
<dbReference type="InterPro" id="IPR004072">
    <property type="entry name" value="Vmron_rcpt_1"/>
</dbReference>
<sequence>SSICSNLAKAKSAAKGCIFCGLLSPSHTCEPYMLTKAATNTQSEQPSSQQGYAAMQVWFVVNMLGFISLDMIGIPGNLAILYAFLKATCRQNFTPSEIILGKLALANLLVILTRGVPLTLQAFGIHTMHDNLTCGITLYIYCVSRAMSIFLTSMLGCFQCLLIAPCPLRCLRLRHSILAKLPSIMISLWCFNLLVCCTRLLYSLPRTGTNCTEEEITVVYDFCCVVFPNQLLYFGNGVVFVTRDIFFLGLMSLSSGYLLFVFWQHGKLMSRLPMLQLKHSEIRAAKSVMGLLAMYLLSFGLDSVFWMVNLCVSPVSLRFADARMFFDSCYSAISPMLIILTNRKIQAGLKCAIGNIPGKRELPNADMSKNCQGQTNERIKKSQS</sequence>
<feature type="non-terminal residue" evidence="14">
    <location>
        <position position="1"/>
    </location>
</feature>
<feature type="transmembrane region" description="Helical" evidence="11">
    <location>
        <begin position="138"/>
        <end position="164"/>
    </location>
</feature>
<dbReference type="InterPro" id="IPR017452">
    <property type="entry name" value="GPCR_Rhodpsn_7TM"/>
</dbReference>
<dbReference type="EMBL" id="OX395131">
    <property type="protein sequence ID" value="CAI5777773.1"/>
    <property type="molecule type" value="Genomic_DNA"/>
</dbReference>
<evidence type="ECO:0000256" key="8">
    <source>
        <dbReference type="ARBA" id="ARBA00023136"/>
    </source>
</evidence>
<dbReference type="PROSITE" id="PS50262">
    <property type="entry name" value="G_PROTEIN_RECEP_F1_2"/>
    <property type="match status" value="1"/>
</dbReference>
<evidence type="ECO:0000256" key="4">
    <source>
        <dbReference type="ARBA" id="ARBA00022507"/>
    </source>
</evidence>
<feature type="domain" description="G-protein coupled receptors family 1 profile" evidence="13">
    <location>
        <begin position="76"/>
        <end position="338"/>
    </location>
</feature>
<comment type="subcellular location">
    <subcellularLocation>
        <location evidence="1 11">Cell membrane</location>
        <topology evidence="1 11">Multi-pass membrane protein</topology>
    </subcellularLocation>
</comment>
<feature type="region of interest" description="Disordered" evidence="12">
    <location>
        <begin position="364"/>
        <end position="384"/>
    </location>
</feature>
<evidence type="ECO:0000256" key="1">
    <source>
        <dbReference type="ARBA" id="ARBA00004651"/>
    </source>
</evidence>
<gene>
    <name evidence="14" type="ORF">PODLI_1B040430</name>
</gene>
<dbReference type="AlphaFoldDB" id="A0AA35PA47"/>
<evidence type="ECO:0000313" key="14">
    <source>
        <dbReference type="EMBL" id="CAI5777773.1"/>
    </source>
</evidence>
<keyword evidence="7 11" id="KW-0297">G-protein coupled receptor</keyword>
<organism evidence="14 15">
    <name type="scientific">Podarcis lilfordi</name>
    <name type="common">Lilford's wall lizard</name>
    <dbReference type="NCBI Taxonomy" id="74358"/>
    <lineage>
        <taxon>Eukaryota</taxon>
        <taxon>Metazoa</taxon>
        <taxon>Chordata</taxon>
        <taxon>Craniata</taxon>
        <taxon>Vertebrata</taxon>
        <taxon>Euteleostomi</taxon>
        <taxon>Lepidosauria</taxon>
        <taxon>Squamata</taxon>
        <taxon>Bifurcata</taxon>
        <taxon>Unidentata</taxon>
        <taxon>Episquamata</taxon>
        <taxon>Laterata</taxon>
        <taxon>Lacertibaenia</taxon>
        <taxon>Lacertidae</taxon>
        <taxon>Podarcis</taxon>
    </lineage>
</organism>
<evidence type="ECO:0000256" key="9">
    <source>
        <dbReference type="ARBA" id="ARBA00023170"/>
    </source>
</evidence>
<dbReference type="GO" id="GO:0019236">
    <property type="term" value="P:response to pheromone"/>
    <property type="evidence" value="ECO:0007669"/>
    <property type="project" value="UniProtKB-KW"/>
</dbReference>
<evidence type="ECO:0000313" key="15">
    <source>
        <dbReference type="Proteomes" id="UP001178461"/>
    </source>
</evidence>
<dbReference type="GO" id="GO:0005886">
    <property type="term" value="C:plasma membrane"/>
    <property type="evidence" value="ECO:0007669"/>
    <property type="project" value="UniProtKB-SubCell"/>
</dbReference>
<reference evidence="14" key="1">
    <citation type="submission" date="2022-12" db="EMBL/GenBank/DDBJ databases">
        <authorList>
            <person name="Alioto T."/>
            <person name="Alioto T."/>
            <person name="Gomez Garrido J."/>
        </authorList>
    </citation>
    <scope>NUCLEOTIDE SEQUENCE</scope>
</reference>
<evidence type="ECO:0000256" key="3">
    <source>
        <dbReference type="ARBA" id="ARBA00022475"/>
    </source>
</evidence>
<keyword evidence="15" id="KW-1185">Reference proteome</keyword>
<dbReference type="Pfam" id="PF03402">
    <property type="entry name" value="V1R"/>
    <property type="match status" value="1"/>
</dbReference>
<evidence type="ECO:0000256" key="6">
    <source>
        <dbReference type="ARBA" id="ARBA00022989"/>
    </source>
</evidence>
<accession>A0AA35PA47</accession>
<feature type="compositionally biased region" description="Polar residues" evidence="12">
    <location>
        <begin position="367"/>
        <end position="376"/>
    </location>
</feature>
<keyword evidence="10 11" id="KW-0807">Transducer</keyword>
<evidence type="ECO:0000259" key="13">
    <source>
        <dbReference type="PROSITE" id="PS50262"/>
    </source>
</evidence>
<dbReference type="PANTHER" id="PTHR24062">
    <property type="entry name" value="VOMERONASAL TYPE-1 RECEPTOR"/>
    <property type="match status" value="1"/>
</dbReference>
<keyword evidence="9 11" id="KW-0675">Receptor</keyword>
<evidence type="ECO:0000256" key="7">
    <source>
        <dbReference type="ARBA" id="ARBA00023040"/>
    </source>
</evidence>
<comment type="similarity">
    <text evidence="2 11">Belongs to the G-protein coupled receptor 1 family.</text>
</comment>
<dbReference type="GO" id="GO:0016503">
    <property type="term" value="F:pheromone receptor activity"/>
    <property type="evidence" value="ECO:0007669"/>
    <property type="project" value="InterPro"/>
</dbReference>
<dbReference type="Gene3D" id="1.20.1070.10">
    <property type="entry name" value="Rhodopsin 7-helix transmembrane proteins"/>
    <property type="match status" value="1"/>
</dbReference>
<feature type="transmembrane region" description="Helical" evidence="11">
    <location>
        <begin position="57"/>
        <end position="85"/>
    </location>
</feature>
<keyword evidence="5 11" id="KW-0812">Transmembrane</keyword>
<feature type="transmembrane region" description="Helical" evidence="11">
    <location>
        <begin position="184"/>
        <end position="202"/>
    </location>
</feature>
<evidence type="ECO:0000256" key="2">
    <source>
        <dbReference type="ARBA" id="ARBA00010663"/>
    </source>
</evidence>
<dbReference type="SUPFAM" id="SSF81321">
    <property type="entry name" value="Family A G protein-coupled receptor-like"/>
    <property type="match status" value="1"/>
</dbReference>
<evidence type="ECO:0000256" key="12">
    <source>
        <dbReference type="SAM" id="MobiDB-lite"/>
    </source>
</evidence>
<evidence type="ECO:0000256" key="5">
    <source>
        <dbReference type="ARBA" id="ARBA00022692"/>
    </source>
</evidence>
<evidence type="ECO:0000256" key="11">
    <source>
        <dbReference type="RuleBase" id="RU364061"/>
    </source>
</evidence>
<keyword evidence="4 11" id="KW-0589">Pheromone response</keyword>
<dbReference type="Proteomes" id="UP001178461">
    <property type="component" value="Chromosome 6"/>
</dbReference>
<keyword evidence="6 11" id="KW-1133">Transmembrane helix</keyword>
<protein>
    <recommendedName>
        <fullName evidence="11">Vomeronasal type-1 receptor</fullName>
    </recommendedName>
</protein>
<feature type="transmembrane region" description="Helical" evidence="11">
    <location>
        <begin position="245"/>
        <end position="263"/>
    </location>
</feature>
<feature type="transmembrane region" description="Helical" evidence="11">
    <location>
        <begin position="284"/>
        <end position="308"/>
    </location>
</feature>
<keyword evidence="3 11" id="KW-1003">Cell membrane</keyword>
<name>A0AA35PA47_9SAUR</name>
<feature type="transmembrane region" description="Helical" evidence="11">
    <location>
        <begin position="105"/>
        <end position="126"/>
    </location>
</feature>